<feature type="domain" description="Histidine kinase" evidence="9">
    <location>
        <begin position="142"/>
        <end position="355"/>
    </location>
</feature>
<evidence type="ECO:0000256" key="1">
    <source>
        <dbReference type="ARBA" id="ARBA00000085"/>
    </source>
</evidence>
<evidence type="ECO:0000256" key="5">
    <source>
        <dbReference type="ARBA" id="ARBA00022741"/>
    </source>
</evidence>
<dbReference type="PANTHER" id="PTHR43065">
    <property type="entry name" value="SENSOR HISTIDINE KINASE"/>
    <property type="match status" value="1"/>
</dbReference>
<keyword evidence="7" id="KW-0067">ATP-binding</keyword>
<dbReference type="SMART" id="SM00388">
    <property type="entry name" value="HisKA"/>
    <property type="match status" value="1"/>
</dbReference>
<evidence type="ECO:0000313" key="11">
    <source>
        <dbReference type="Proteomes" id="UP000216147"/>
    </source>
</evidence>
<keyword evidence="3" id="KW-0597">Phosphoprotein</keyword>
<evidence type="ECO:0000256" key="8">
    <source>
        <dbReference type="ARBA" id="ARBA00023012"/>
    </source>
</evidence>
<comment type="caution">
    <text evidence="10">The sequence shown here is derived from an EMBL/GenBank/DDBJ whole genome shotgun (WGS) entry which is preliminary data.</text>
</comment>
<keyword evidence="4" id="KW-0808">Transferase</keyword>
<keyword evidence="5" id="KW-0547">Nucleotide-binding</keyword>
<dbReference type="GO" id="GO:0000155">
    <property type="term" value="F:phosphorelay sensor kinase activity"/>
    <property type="evidence" value="ECO:0007669"/>
    <property type="project" value="InterPro"/>
</dbReference>
<dbReference type="InterPro" id="IPR005467">
    <property type="entry name" value="His_kinase_dom"/>
</dbReference>
<protein>
    <recommendedName>
        <fullName evidence="2">histidine kinase</fullName>
        <ecNumber evidence="2">2.7.13.3</ecNumber>
    </recommendedName>
</protein>
<dbReference type="EC" id="2.7.13.3" evidence="2"/>
<dbReference type="AlphaFoldDB" id="A0A258HMR3"/>
<dbReference type="Gene3D" id="1.10.287.130">
    <property type="match status" value="1"/>
</dbReference>
<dbReference type="GO" id="GO:0005524">
    <property type="term" value="F:ATP binding"/>
    <property type="evidence" value="ECO:0007669"/>
    <property type="project" value="UniProtKB-KW"/>
</dbReference>
<evidence type="ECO:0000256" key="6">
    <source>
        <dbReference type="ARBA" id="ARBA00022777"/>
    </source>
</evidence>
<evidence type="ECO:0000256" key="3">
    <source>
        <dbReference type="ARBA" id="ARBA00022553"/>
    </source>
</evidence>
<dbReference type="InterPro" id="IPR003661">
    <property type="entry name" value="HisK_dim/P_dom"/>
</dbReference>
<dbReference type="PRINTS" id="PR00344">
    <property type="entry name" value="BCTRLSENSOR"/>
</dbReference>
<dbReference type="InterPro" id="IPR036890">
    <property type="entry name" value="HATPase_C_sf"/>
</dbReference>
<dbReference type="SUPFAM" id="SSF55874">
    <property type="entry name" value="ATPase domain of HSP90 chaperone/DNA topoisomerase II/histidine kinase"/>
    <property type="match status" value="1"/>
</dbReference>
<dbReference type="Gene3D" id="3.30.565.10">
    <property type="entry name" value="Histidine kinase-like ATPase, C-terminal domain"/>
    <property type="match status" value="1"/>
</dbReference>
<keyword evidence="8" id="KW-0902">Two-component regulatory system</keyword>
<evidence type="ECO:0000256" key="4">
    <source>
        <dbReference type="ARBA" id="ARBA00022679"/>
    </source>
</evidence>
<proteinExistence type="predicted"/>
<dbReference type="CDD" id="cd00082">
    <property type="entry name" value="HisKA"/>
    <property type="match status" value="1"/>
</dbReference>
<reference evidence="10 11" key="1">
    <citation type="submission" date="2017-03" db="EMBL/GenBank/DDBJ databases">
        <title>Lifting the veil on microbial sulfur biogeochemistry in mining wastewaters.</title>
        <authorList>
            <person name="Kantor R.S."/>
            <person name="Colenbrander Nelson T."/>
            <person name="Marshall S."/>
            <person name="Bennett D."/>
            <person name="Apte S."/>
            <person name="Camacho D."/>
            <person name="Thomas B.C."/>
            <person name="Warren L.A."/>
            <person name="Banfield J.F."/>
        </authorList>
    </citation>
    <scope>NUCLEOTIDE SEQUENCE [LARGE SCALE GENOMIC DNA]</scope>
    <source>
        <strain evidence="10">32-68-21</strain>
    </source>
</reference>
<dbReference type="Gene3D" id="3.30.450.20">
    <property type="entry name" value="PAS domain"/>
    <property type="match status" value="1"/>
</dbReference>
<dbReference type="InterPro" id="IPR004358">
    <property type="entry name" value="Sig_transdc_His_kin-like_C"/>
</dbReference>
<dbReference type="SUPFAM" id="SSF55785">
    <property type="entry name" value="PYP-like sensor domain (PAS domain)"/>
    <property type="match status" value="1"/>
</dbReference>
<dbReference type="Proteomes" id="UP000216147">
    <property type="component" value="Unassembled WGS sequence"/>
</dbReference>
<evidence type="ECO:0000256" key="7">
    <source>
        <dbReference type="ARBA" id="ARBA00022840"/>
    </source>
</evidence>
<sequence length="359" mass="38123">MVDAPMAVVAIDRDGIIRSANATAESFFGGPLIGSSAVPIAGLIDDLKLRGDADEDAVAAFNVRSRSRSRIDGVHMQAWRLDGTPVSVDVEAACFTSEGESFVTLFIQDVTSVMEAERAVLELRFQITQNWRLNSLGELASVMAHELNQPLSAIANHLHAARVLLSREDCDAGVVQQSLDAAEALAQRAGDTIRRLRALLSRDTGYHKAEFVADVIGEIMPILSISAHAGAAELLLDVDPKHQAACDRVQLQQVIFNLVRNALEAPPSGTRRQVRISGQSLGQGAYSIAVEDNGPGIAPEILGRLFDPLVSTKPDGMGLGLSICRTIVEAHGGKINSAESALGGAAFVFSLNEASAVRT</sequence>
<dbReference type="InterPro" id="IPR036097">
    <property type="entry name" value="HisK_dim/P_sf"/>
</dbReference>
<dbReference type="CDD" id="cd00130">
    <property type="entry name" value="PAS"/>
    <property type="match status" value="1"/>
</dbReference>
<dbReference type="EMBL" id="NCEQ01000004">
    <property type="protein sequence ID" value="OYX57894.1"/>
    <property type="molecule type" value="Genomic_DNA"/>
</dbReference>
<dbReference type="SMART" id="SM00387">
    <property type="entry name" value="HATPase_c"/>
    <property type="match status" value="1"/>
</dbReference>
<dbReference type="Pfam" id="PF00512">
    <property type="entry name" value="HisKA"/>
    <property type="match status" value="1"/>
</dbReference>
<name>A0A258HMR3_9CAUL</name>
<evidence type="ECO:0000256" key="2">
    <source>
        <dbReference type="ARBA" id="ARBA00012438"/>
    </source>
</evidence>
<dbReference type="Pfam" id="PF02518">
    <property type="entry name" value="HATPase_c"/>
    <property type="match status" value="1"/>
</dbReference>
<dbReference type="SUPFAM" id="SSF47384">
    <property type="entry name" value="Homodimeric domain of signal transducing histidine kinase"/>
    <property type="match status" value="1"/>
</dbReference>
<dbReference type="PROSITE" id="PS50109">
    <property type="entry name" value="HIS_KIN"/>
    <property type="match status" value="1"/>
</dbReference>
<evidence type="ECO:0000259" key="9">
    <source>
        <dbReference type="PROSITE" id="PS50109"/>
    </source>
</evidence>
<dbReference type="InterPro" id="IPR000014">
    <property type="entry name" value="PAS"/>
</dbReference>
<evidence type="ECO:0000313" key="10">
    <source>
        <dbReference type="EMBL" id="OYX57894.1"/>
    </source>
</evidence>
<gene>
    <name evidence="10" type="ORF">B7Y86_05115</name>
</gene>
<comment type="catalytic activity">
    <reaction evidence="1">
        <text>ATP + protein L-histidine = ADP + protein N-phospho-L-histidine.</text>
        <dbReference type="EC" id="2.7.13.3"/>
    </reaction>
</comment>
<dbReference type="InterPro" id="IPR003594">
    <property type="entry name" value="HATPase_dom"/>
</dbReference>
<dbReference type="PANTHER" id="PTHR43065:SF10">
    <property type="entry name" value="PEROXIDE STRESS-ACTIVATED HISTIDINE KINASE MAK3"/>
    <property type="match status" value="1"/>
</dbReference>
<organism evidence="10 11">
    <name type="scientific">Brevundimonas subvibrioides</name>
    <dbReference type="NCBI Taxonomy" id="74313"/>
    <lineage>
        <taxon>Bacteria</taxon>
        <taxon>Pseudomonadati</taxon>
        <taxon>Pseudomonadota</taxon>
        <taxon>Alphaproteobacteria</taxon>
        <taxon>Caulobacterales</taxon>
        <taxon>Caulobacteraceae</taxon>
        <taxon>Brevundimonas</taxon>
    </lineage>
</organism>
<dbReference type="InterPro" id="IPR035965">
    <property type="entry name" value="PAS-like_dom_sf"/>
</dbReference>
<keyword evidence="6 10" id="KW-0418">Kinase</keyword>
<accession>A0A258HMR3</accession>